<sequence>MTRTTPQLAAPYPNFRTTPTGRRFNLTYDLTYNKPTTRQIFSGIGFRTWNLDDTLPLGHRILLEFRNQKCFYQVTVTQREG</sequence>
<evidence type="ECO:0000313" key="1">
    <source>
        <dbReference type="EMBL" id="GBO20174.1"/>
    </source>
</evidence>
<name>A0A4Y2V6Y6_ARAVE</name>
<proteinExistence type="predicted"/>
<dbReference type="AlphaFoldDB" id="A0A4Y2V6Y6"/>
<comment type="caution">
    <text evidence="2">The sequence shown here is derived from an EMBL/GenBank/DDBJ whole genome shotgun (WGS) entry which is preliminary data.</text>
</comment>
<reference evidence="2 3" key="1">
    <citation type="journal article" date="2019" name="Sci. Rep.">
        <title>Orb-weaving spider Araneus ventricosus genome elucidates the spidroin gene catalogue.</title>
        <authorList>
            <person name="Kono N."/>
            <person name="Nakamura H."/>
            <person name="Ohtoshi R."/>
            <person name="Moran D.A.P."/>
            <person name="Shinohara A."/>
            <person name="Yoshida Y."/>
            <person name="Fujiwara M."/>
            <person name="Mori M."/>
            <person name="Tomita M."/>
            <person name="Arakawa K."/>
        </authorList>
    </citation>
    <scope>NUCLEOTIDE SEQUENCE [LARGE SCALE GENOMIC DNA]</scope>
</reference>
<evidence type="ECO:0000313" key="2">
    <source>
        <dbReference type="EMBL" id="GBO20184.1"/>
    </source>
</evidence>
<accession>A0A4Y2V6Y6</accession>
<dbReference type="EMBL" id="BGPR01043572">
    <property type="protein sequence ID" value="GBO20184.1"/>
    <property type="molecule type" value="Genomic_DNA"/>
</dbReference>
<keyword evidence="3" id="KW-1185">Reference proteome</keyword>
<dbReference type="Proteomes" id="UP000499080">
    <property type="component" value="Unassembled WGS sequence"/>
</dbReference>
<gene>
    <name evidence="2" type="ORF">AVEN_268789_1</name>
    <name evidence="1" type="ORF">AVEN_55156_1</name>
</gene>
<evidence type="ECO:0000313" key="3">
    <source>
        <dbReference type="Proteomes" id="UP000499080"/>
    </source>
</evidence>
<organism evidence="2 3">
    <name type="scientific">Araneus ventricosus</name>
    <name type="common">Orbweaver spider</name>
    <name type="synonym">Epeira ventricosa</name>
    <dbReference type="NCBI Taxonomy" id="182803"/>
    <lineage>
        <taxon>Eukaryota</taxon>
        <taxon>Metazoa</taxon>
        <taxon>Ecdysozoa</taxon>
        <taxon>Arthropoda</taxon>
        <taxon>Chelicerata</taxon>
        <taxon>Arachnida</taxon>
        <taxon>Araneae</taxon>
        <taxon>Araneomorphae</taxon>
        <taxon>Entelegynae</taxon>
        <taxon>Araneoidea</taxon>
        <taxon>Araneidae</taxon>
        <taxon>Araneus</taxon>
    </lineage>
</organism>
<dbReference type="EMBL" id="BGPR01043561">
    <property type="protein sequence ID" value="GBO20174.1"/>
    <property type="molecule type" value="Genomic_DNA"/>
</dbReference>
<protein>
    <submittedName>
        <fullName evidence="2">Uncharacterized protein</fullName>
    </submittedName>
</protein>